<dbReference type="GO" id="GO:0016787">
    <property type="term" value="F:hydrolase activity"/>
    <property type="evidence" value="ECO:0007669"/>
    <property type="project" value="UniProtKB-KW"/>
</dbReference>
<dbReference type="SUPFAM" id="SSF53474">
    <property type="entry name" value="alpha/beta-Hydrolases"/>
    <property type="match status" value="1"/>
</dbReference>
<protein>
    <submittedName>
        <fullName evidence="3">Probable hydrolase</fullName>
    </submittedName>
</protein>
<gene>
    <name evidence="3" type="ORF">MNBD_ALPHA04-1161</name>
</gene>
<evidence type="ECO:0000256" key="1">
    <source>
        <dbReference type="SAM" id="Phobius"/>
    </source>
</evidence>
<feature type="domain" description="AB hydrolase-1" evidence="2">
    <location>
        <begin position="40"/>
        <end position="181"/>
    </location>
</feature>
<dbReference type="InterPro" id="IPR029058">
    <property type="entry name" value="AB_hydrolase_fold"/>
</dbReference>
<proteinExistence type="predicted"/>
<dbReference type="InterPro" id="IPR000073">
    <property type="entry name" value="AB_hydrolase_1"/>
</dbReference>
<accession>A0A3B0SC82</accession>
<sequence length="294" mass="32495">MRDYEQKMLQSQNYEDYFWESEDGLKLHCRDFPSDSDATPIICVPGLTRNARDFDHLGDWLDGSRRIIMVDLRGRGMSEYAKDSATYNPKTYVADIIGLMDKLKLPKAVFFGTSLGGIVTMIMAAAHPEKLAGALLNDIGPELDPAGLKRIGDYVGQGCSFDTWAHAARDLAESSGDIFPDFTLKDWIAFAKKIYTMNNSGRIKLDYDMKISEPFDSKGGGSGILWKALESLESTPTLILRGELSDLFSANVALKMLEILKQGVLVTVPRVGHAPTLEEPIALEAIDALLKRIA</sequence>
<organism evidence="3">
    <name type="scientific">hydrothermal vent metagenome</name>
    <dbReference type="NCBI Taxonomy" id="652676"/>
    <lineage>
        <taxon>unclassified sequences</taxon>
        <taxon>metagenomes</taxon>
        <taxon>ecological metagenomes</taxon>
    </lineage>
</organism>
<dbReference type="Pfam" id="PF00561">
    <property type="entry name" value="Abhydrolase_1"/>
    <property type="match status" value="1"/>
</dbReference>
<name>A0A3B0SC82_9ZZZZ</name>
<dbReference type="Gene3D" id="3.40.50.1820">
    <property type="entry name" value="alpha/beta hydrolase"/>
    <property type="match status" value="1"/>
</dbReference>
<dbReference type="AlphaFoldDB" id="A0A3B0SC82"/>
<dbReference type="EMBL" id="UOEF01000356">
    <property type="protein sequence ID" value="VAW02778.1"/>
    <property type="molecule type" value="Genomic_DNA"/>
</dbReference>
<evidence type="ECO:0000259" key="2">
    <source>
        <dbReference type="Pfam" id="PF00561"/>
    </source>
</evidence>
<dbReference type="InterPro" id="IPR050471">
    <property type="entry name" value="AB_hydrolase"/>
</dbReference>
<feature type="transmembrane region" description="Helical" evidence="1">
    <location>
        <begin position="108"/>
        <end position="126"/>
    </location>
</feature>
<keyword evidence="1" id="KW-1133">Transmembrane helix</keyword>
<keyword evidence="1" id="KW-0472">Membrane</keyword>
<dbReference type="PANTHER" id="PTHR43433">
    <property type="entry name" value="HYDROLASE, ALPHA/BETA FOLD FAMILY PROTEIN"/>
    <property type="match status" value="1"/>
</dbReference>
<dbReference type="PANTHER" id="PTHR43433:SF5">
    <property type="entry name" value="AB HYDROLASE-1 DOMAIN-CONTAINING PROTEIN"/>
    <property type="match status" value="1"/>
</dbReference>
<keyword evidence="1" id="KW-0812">Transmembrane</keyword>
<evidence type="ECO:0000313" key="3">
    <source>
        <dbReference type="EMBL" id="VAW02778.1"/>
    </source>
</evidence>
<keyword evidence="3" id="KW-0378">Hydrolase</keyword>
<reference evidence="3" key="1">
    <citation type="submission" date="2018-06" db="EMBL/GenBank/DDBJ databases">
        <authorList>
            <person name="Zhirakovskaya E."/>
        </authorList>
    </citation>
    <scope>NUCLEOTIDE SEQUENCE</scope>
</reference>